<dbReference type="InterPro" id="IPR003691">
    <property type="entry name" value="FluC"/>
</dbReference>
<dbReference type="AlphaFoldDB" id="A0A077M4L2"/>
<evidence type="ECO:0000256" key="2">
    <source>
        <dbReference type="ARBA" id="ARBA00022475"/>
    </source>
</evidence>
<evidence type="ECO:0000313" key="12">
    <source>
        <dbReference type="Proteomes" id="UP000035720"/>
    </source>
</evidence>
<proteinExistence type="inferred from homology"/>
<comment type="similarity">
    <text evidence="7 10">Belongs to the fluoride channel Fluc/FEX (TC 1.A.43) family.</text>
</comment>
<dbReference type="EMBL" id="CAJC01000057">
    <property type="protein sequence ID" value="CCI52211.1"/>
    <property type="molecule type" value="Genomic_DNA"/>
</dbReference>
<keyword evidence="10" id="KW-0915">Sodium</keyword>
<feature type="binding site" evidence="10">
    <location>
        <position position="81"/>
    </location>
    <ligand>
        <name>Na(+)</name>
        <dbReference type="ChEBI" id="CHEBI:29101"/>
        <note>structural</note>
    </ligand>
</feature>
<gene>
    <name evidence="10" type="primary">fluC</name>
    <name evidence="10" type="synonym">crcB</name>
    <name evidence="11" type="ORF">BN13_150072</name>
</gene>
<comment type="subcellular location">
    <subcellularLocation>
        <location evidence="1 10">Cell membrane</location>
        <topology evidence="1 10">Multi-pass membrane protein</topology>
    </subcellularLocation>
</comment>
<keyword evidence="10" id="KW-0813">Transport</keyword>
<dbReference type="GO" id="GO:0140114">
    <property type="term" value="P:cellular detoxification of fluoride"/>
    <property type="evidence" value="ECO:0007669"/>
    <property type="project" value="UniProtKB-UniRule"/>
</dbReference>
<evidence type="ECO:0000256" key="5">
    <source>
        <dbReference type="ARBA" id="ARBA00023136"/>
    </source>
</evidence>
<evidence type="ECO:0000256" key="7">
    <source>
        <dbReference type="ARBA" id="ARBA00035120"/>
    </source>
</evidence>
<keyword evidence="6 10" id="KW-0407">Ion channel</keyword>
<dbReference type="RefSeq" id="WP_048548859.1">
    <property type="nucleotide sequence ID" value="NZ_HF571038.1"/>
</dbReference>
<feature type="transmembrane region" description="Helical" evidence="10">
    <location>
        <begin position="70"/>
        <end position="90"/>
    </location>
</feature>
<comment type="catalytic activity">
    <reaction evidence="8">
        <text>fluoride(in) = fluoride(out)</text>
        <dbReference type="Rhea" id="RHEA:76159"/>
        <dbReference type="ChEBI" id="CHEBI:17051"/>
    </reaction>
    <physiologicalReaction direction="left-to-right" evidence="8">
        <dbReference type="Rhea" id="RHEA:76160"/>
    </physiologicalReaction>
</comment>
<feature type="transmembrane region" description="Helical" evidence="10">
    <location>
        <begin position="102"/>
        <end position="122"/>
    </location>
</feature>
<keyword evidence="4 10" id="KW-1133">Transmembrane helix</keyword>
<keyword evidence="10" id="KW-0406">Ion transport</keyword>
<dbReference type="PANTHER" id="PTHR28259:SF1">
    <property type="entry name" value="FLUORIDE EXPORT PROTEIN 1-RELATED"/>
    <property type="match status" value="1"/>
</dbReference>
<dbReference type="GO" id="GO:0046872">
    <property type="term" value="F:metal ion binding"/>
    <property type="evidence" value="ECO:0007669"/>
    <property type="project" value="UniProtKB-KW"/>
</dbReference>
<evidence type="ECO:0000256" key="4">
    <source>
        <dbReference type="ARBA" id="ARBA00022989"/>
    </source>
</evidence>
<keyword evidence="10" id="KW-0479">Metal-binding</keyword>
<evidence type="ECO:0000256" key="6">
    <source>
        <dbReference type="ARBA" id="ARBA00023303"/>
    </source>
</evidence>
<comment type="activity regulation">
    <text evidence="10">Na(+) is not transported, but it plays an essential structural role and its presence is essential for fluoride channel function.</text>
</comment>
<evidence type="ECO:0000256" key="8">
    <source>
        <dbReference type="ARBA" id="ARBA00035585"/>
    </source>
</evidence>
<dbReference type="GO" id="GO:0062054">
    <property type="term" value="F:fluoride channel activity"/>
    <property type="evidence" value="ECO:0007669"/>
    <property type="project" value="UniProtKB-UniRule"/>
</dbReference>
<evidence type="ECO:0000313" key="11">
    <source>
        <dbReference type="EMBL" id="CCI52211.1"/>
    </source>
</evidence>
<evidence type="ECO:0000256" key="10">
    <source>
        <dbReference type="HAMAP-Rule" id="MF_00454"/>
    </source>
</evidence>
<accession>A0A077M4L2</accession>
<evidence type="ECO:0000256" key="3">
    <source>
        <dbReference type="ARBA" id="ARBA00022692"/>
    </source>
</evidence>
<dbReference type="GO" id="GO:0005886">
    <property type="term" value="C:plasma membrane"/>
    <property type="evidence" value="ECO:0007669"/>
    <property type="project" value="UniProtKB-SubCell"/>
</dbReference>
<reference evidence="11 12" key="1">
    <citation type="journal article" date="2013" name="ISME J.">
        <title>A metabolic model for members of the genus Tetrasphaera involved in enhanced biological phosphorus removal.</title>
        <authorList>
            <person name="Kristiansen R."/>
            <person name="Nguyen H.T.T."/>
            <person name="Saunders A.M."/>
            <person name="Nielsen J.L."/>
            <person name="Wimmer R."/>
            <person name="Le V.Q."/>
            <person name="McIlroy S.J."/>
            <person name="Petrovski S."/>
            <person name="Seviour R.J."/>
            <person name="Calteau A."/>
            <person name="Nielsen K.L."/>
            <person name="Nielsen P.H."/>
        </authorList>
    </citation>
    <scope>NUCLEOTIDE SEQUENCE [LARGE SCALE GENOMIC DNA]</scope>
    <source>
        <strain evidence="11 12">Ben 74</strain>
    </source>
</reference>
<dbReference type="STRING" id="1193518.BN13_150072"/>
<dbReference type="HAMAP" id="MF_00454">
    <property type="entry name" value="FluC"/>
    <property type="match status" value="1"/>
</dbReference>
<evidence type="ECO:0000256" key="9">
    <source>
        <dbReference type="ARBA" id="ARBA00049940"/>
    </source>
</evidence>
<protein>
    <recommendedName>
        <fullName evidence="10">Fluoride-specific ion channel FluC</fullName>
    </recommendedName>
</protein>
<keyword evidence="5 10" id="KW-0472">Membrane</keyword>
<evidence type="ECO:0000256" key="1">
    <source>
        <dbReference type="ARBA" id="ARBA00004651"/>
    </source>
</evidence>
<sequence length="139" mass="14552">MPRSWLDARTLVAVAAGGGLGSLVRWGLGRALPLRDNGFPVGTLLANVSGSFLLAALTVLIAARWPTRPYLRPFFGVGLLGGYTTFSTYLLDTHALVVRGDLGLAVVYAAGSVVLGVLAAWAGMELPRGLLATDMDGRQ</sequence>
<dbReference type="Proteomes" id="UP000035720">
    <property type="component" value="Unassembled WGS sequence"/>
</dbReference>
<feature type="transmembrane region" description="Helical" evidence="10">
    <location>
        <begin position="41"/>
        <end position="63"/>
    </location>
</feature>
<keyword evidence="12" id="KW-1185">Reference proteome</keyword>
<dbReference type="Pfam" id="PF02537">
    <property type="entry name" value="CRCB"/>
    <property type="match status" value="1"/>
</dbReference>
<name>A0A077M4L2_9MICO</name>
<keyword evidence="3 10" id="KW-0812">Transmembrane</keyword>
<comment type="function">
    <text evidence="9 10">Fluoride-specific ion channel. Important for reducing fluoride concentration in the cell, thus reducing its toxicity.</text>
</comment>
<keyword evidence="2 10" id="KW-1003">Cell membrane</keyword>
<feature type="binding site" evidence="10">
    <location>
        <position position="84"/>
    </location>
    <ligand>
        <name>Na(+)</name>
        <dbReference type="ChEBI" id="CHEBI:29101"/>
        <note>structural</note>
    </ligand>
</feature>
<organism evidence="11 12">
    <name type="scientific">Nostocoides jenkinsii Ben 74</name>
    <dbReference type="NCBI Taxonomy" id="1193518"/>
    <lineage>
        <taxon>Bacteria</taxon>
        <taxon>Bacillati</taxon>
        <taxon>Actinomycetota</taxon>
        <taxon>Actinomycetes</taxon>
        <taxon>Micrococcales</taxon>
        <taxon>Intrasporangiaceae</taxon>
        <taxon>Nostocoides</taxon>
    </lineage>
</organism>
<dbReference type="PANTHER" id="PTHR28259">
    <property type="entry name" value="FLUORIDE EXPORT PROTEIN 1-RELATED"/>
    <property type="match status" value="1"/>
</dbReference>
<comment type="caution">
    <text evidence="11">The sequence shown here is derived from an EMBL/GenBank/DDBJ whole genome shotgun (WGS) entry which is preliminary data.</text>
</comment>